<evidence type="ECO:0000313" key="2">
    <source>
        <dbReference type="Proteomes" id="UP000032180"/>
    </source>
</evidence>
<reference evidence="2" key="2">
    <citation type="submission" date="2013-12" db="EMBL/GenBank/DDBJ databases">
        <authorList>
            <person name="Yu Y."/>
            <person name="Lee S."/>
            <person name="de Baynast K."/>
            <person name="Wissotski M."/>
            <person name="Liu L."/>
            <person name="Talag J."/>
            <person name="Goicoechea J."/>
            <person name="Angelova A."/>
            <person name="Jetty R."/>
            <person name="Kudrna D."/>
            <person name="Golser W."/>
            <person name="Rivera L."/>
            <person name="Zhang J."/>
            <person name="Wing R."/>
        </authorList>
    </citation>
    <scope>NUCLEOTIDE SEQUENCE</scope>
</reference>
<dbReference type="Proteomes" id="UP000032180">
    <property type="component" value="Chromosome 11"/>
</dbReference>
<protein>
    <submittedName>
        <fullName evidence="1">Uncharacterized protein</fullName>
    </submittedName>
</protein>
<name>A0A0D9XPT8_9ORYZ</name>
<accession>A0A0D9XPT8</accession>
<keyword evidence="2" id="KW-1185">Reference proteome</keyword>
<dbReference type="EnsemblPlants" id="LPERR11G04560.1">
    <property type="protein sequence ID" value="LPERR11G04560.1"/>
    <property type="gene ID" value="LPERR11G04560"/>
</dbReference>
<evidence type="ECO:0000313" key="1">
    <source>
        <dbReference type="EnsemblPlants" id="LPERR11G04560.1"/>
    </source>
</evidence>
<dbReference type="Gramene" id="LPERR11G04560.1">
    <property type="protein sequence ID" value="LPERR11G04560.1"/>
    <property type="gene ID" value="LPERR11G04560"/>
</dbReference>
<dbReference type="AlphaFoldDB" id="A0A0D9XPT8"/>
<reference evidence="1" key="3">
    <citation type="submission" date="2015-04" db="UniProtKB">
        <authorList>
            <consortium name="EnsemblPlants"/>
        </authorList>
    </citation>
    <scope>IDENTIFICATION</scope>
</reference>
<proteinExistence type="predicted"/>
<dbReference type="HOGENOM" id="CLU_2816065_0_0_1"/>
<sequence>MDPPPPLANVNVATNIGGAVFRRFKVDWLSIRLNQLYAINQLDIGAACSRQVLLRGSEGWLETGKTP</sequence>
<reference evidence="1 2" key="1">
    <citation type="submission" date="2012-08" db="EMBL/GenBank/DDBJ databases">
        <title>Oryza genome evolution.</title>
        <authorList>
            <person name="Wing R.A."/>
        </authorList>
    </citation>
    <scope>NUCLEOTIDE SEQUENCE</scope>
</reference>
<organism evidence="1 2">
    <name type="scientific">Leersia perrieri</name>
    <dbReference type="NCBI Taxonomy" id="77586"/>
    <lineage>
        <taxon>Eukaryota</taxon>
        <taxon>Viridiplantae</taxon>
        <taxon>Streptophyta</taxon>
        <taxon>Embryophyta</taxon>
        <taxon>Tracheophyta</taxon>
        <taxon>Spermatophyta</taxon>
        <taxon>Magnoliopsida</taxon>
        <taxon>Liliopsida</taxon>
        <taxon>Poales</taxon>
        <taxon>Poaceae</taxon>
        <taxon>BOP clade</taxon>
        <taxon>Oryzoideae</taxon>
        <taxon>Oryzeae</taxon>
        <taxon>Oryzinae</taxon>
        <taxon>Leersia</taxon>
    </lineage>
</organism>